<dbReference type="EMBL" id="DXFZ01000010">
    <property type="protein sequence ID" value="HIW95026.1"/>
    <property type="molecule type" value="Genomic_DNA"/>
</dbReference>
<dbReference type="InterPro" id="IPR051920">
    <property type="entry name" value="MPT_Adenylyltrnsfr/MoaC-Rel"/>
</dbReference>
<comment type="pathway">
    <text evidence="1">Cofactor biosynthesis; molybdopterin biosynthesis.</text>
</comment>
<accession>A0A9D1UQA0</accession>
<comment type="caution">
    <text evidence="4">The sequence shown here is derived from an EMBL/GenBank/DDBJ whole genome shotgun (WGS) entry which is preliminary data.</text>
</comment>
<dbReference type="PANTHER" id="PTHR43764:SF1">
    <property type="entry name" value="MOLYBDOPTERIN MOLYBDOTRANSFERASE"/>
    <property type="match status" value="1"/>
</dbReference>
<reference evidence="4" key="2">
    <citation type="submission" date="2021-04" db="EMBL/GenBank/DDBJ databases">
        <authorList>
            <person name="Gilroy R."/>
        </authorList>
    </citation>
    <scope>NUCLEOTIDE SEQUENCE</scope>
    <source>
        <strain evidence="4">4376</strain>
    </source>
</reference>
<dbReference type="SMART" id="SM00852">
    <property type="entry name" value="MoCF_biosynth"/>
    <property type="match status" value="1"/>
</dbReference>
<reference evidence="4" key="1">
    <citation type="journal article" date="2021" name="PeerJ">
        <title>Extensive microbial diversity within the chicken gut microbiome revealed by metagenomics and culture.</title>
        <authorList>
            <person name="Gilroy R."/>
            <person name="Ravi A."/>
            <person name="Getino M."/>
            <person name="Pursley I."/>
            <person name="Horton D.L."/>
            <person name="Alikhan N.F."/>
            <person name="Baker D."/>
            <person name="Gharbi K."/>
            <person name="Hall N."/>
            <person name="Watson M."/>
            <person name="Adriaenssens E.M."/>
            <person name="Foster-Nyarko E."/>
            <person name="Jarju S."/>
            <person name="Secka A."/>
            <person name="Antonio M."/>
            <person name="Oren A."/>
            <person name="Chaudhuri R.R."/>
            <person name="La Ragione R."/>
            <person name="Hildebrand F."/>
            <person name="Pallen M.J."/>
        </authorList>
    </citation>
    <scope>NUCLEOTIDE SEQUENCE</scope>
    <source>
        <strain evidence="4">4376</strain>
    </source>
</reference>
<evidence type="ECO:0000313" key="5">
    <source>
        <dbReference type="Proteomes" id="UP000824189"/>
    </source>
</evidence>
<evidence type="ECO:0000256" key="1">
    <source>
        <dbReference type="ARBA" id="ARBA00005046"/>
    </source>
</evidence>
<name>A0A9D1UQA0_9CORY</name>
<feature type="domain" description="MoaB/Mog" evidence="3">
    <location>
        <begin position="11"/>
        <end position="155"/>
    </location>
</feature>
<dbReference type="InterPro" id="IPR001453">
    <property type="entry name" value="MoaB/Mog_dom"/>
</dbReference>
<dbReference type="GO" id="GO:0006777">
    <property type="term" value="P:Mo-molybdopterin cofactor biosynthetic process"/>
    <property type="evidence" value="ECO:0007669"/>
    <property type="project" value="UniProtKB-KW"/>
</dbReference>
<dbReference type="InterPro" id="IPR036425">
    <property type="entry name" value="MoaB/Mog-like_dom_sf"/>
</dbReference>
<dbReference type="SUPFAM" id="SSF53218">
    <property type="entry name" value="Molybdenum cofactor biosynthesis proteins"/>
    <property type="match status" value="1"/>
</dbReference>
<keyword evidence="2" id="KW-0501">Molybdenum cofactor biosynthesis</keyword>
<dbReference type="Proteomes" id="UP000824189">
    <property type="component" value="Unassembled WGS sequence"/>
</dbReference>
<dbReference type="Pfam" id="PF00994">
    <property type="entry name" value="MoCF_biosynth"/>
    <property type="match status" value="1"/>
</dbReference>
<proteinExistence type="predicted"/>
<evidence type="ECO:0000313" key="4">
    <source>
        <dbReference type="EMBL" id="HIW95026.1"/>
    </source>
</evidence>
<organism evidence="4 5">
    <name type="scientific">Candidatus Corynebacterium gallistercoris</name>
    <dbReference type="NCBI Taxonomy" id="2838530"/>
    <lineage>
        <taxon>Bacteria</taxon>
        <taxon>Bacillati</taxon>
        <taxon>Actinomycetota</taxon>
        <taxon>Actinomycetes</taxon>
        <taxon>Mycobacteriales</taxon>
        <taxon>Corynebacteriaceae</taxon>
        <taxon>Corynebacterium</taxon>
    </lineage>
</organism>
<dbReference type="AlphaFoldDB" id="A0A9D1UQA0"/>
<protein>
    <recommendedName>
        <fullName evidence="3">MoaB/Mog domain-containing protein</fullName>
    </recommendedName>
</protein>
<gene>
    <name evidence="4" type="ORF">H9867_00845</name>
</gene>
<evidence type="ECO:0000256" key="2">
    <source>
        <dbReference type="ARBA" id="ARBA00023150"/>
    </source>
</evidence>
<evidence type="ECO:0000259" key="3">
    <source>
        <dbReference type="SMART" id="SM00852"/>
    </source>
</evidence>
<dbReference type="Gene3D" id="3.40.980.10">
    <property type="entry name" value="MoaB/Mog-like domain"/>
    <property type="match status" value="1"/>
</dbReference>
<sequence length="163" mass="17298">MYGRSEELSAAVIVIDDRIKEGERPDTSGPRAVTALEGQGGIAITYRSLCRESYPHVFHAITEAMKHARFILTIGGTGLRPGSVTPEVTQELISQEVPGIATQILLKGLQSTERAGLCRGAVGVTEGGHLIVNAPGSQGGVKDTLEIILPLLAPIFNQVDELD</sequence>
<dbReference type="PANTHER" id="PTHR43764">
    <property type="entry name" value="MOLYBDENUM COFACTOR BIOSYNTHESIS"/>
    <property type="match status" value="1"/>
</dbReference>